<accession>A0ABN4MCC2</accession>
<gene>
    <name evidence="1" type="ORF">CPter291_0913</name>
</gene>
<sequence length="44" mass="5579">MLRSKHFFHNVKQYFKEKSPFTYENRTRENILIISFLKEKFILR</sequence>
<dbReference type="Proteomes" id="UP000074914">
    <property type="component" value="Chromosome"/>
</dbReference>
<protein>
    <submittedName>
        <fullName evidence="1">Uncharacterized protein</fullName>
    </submittedName>
</protein>
<name>A0ABN4MCC2_9BURK</name>
<organism evidence="1 2">
    <name type="scientific">Collimonas pratensis</name>
    <dbReference type="NCBI Taxonomy" id="279113"/>
    <lineage>
        <taxon>Bacteria</taxon>
        <taxon>Pseudomonadati</taxon>
        <taxon>Pseudomonadota</taxon>
        <taxon>Betaproteobacteria</taxon>
        <taxon>Burkholderiales</taxon>
        <taxon>Oxalobacteraceae</taxon>
        <taxon>Collimonas</taxon>
    </lineage>
</organism>
<dbReference type="EMBL" id="CP013236">
    <property type="protein sequence ID" value="AMP13192.1"/>
    <property type="molecule type" value="Genomic_DNA"/>
</dbReference>
<evidence type="ECO:0000313" key="1">
    <source>
        <dbReference type="EMBL" id="AMP13192.1"/>
    </source>
</evidence>
<keyword evidence="2" id="KW-1185">Reference proteome</keyword>
<proteinExistence type="predicted"/>
<evidence type="ECO:0000313" key="2">
    <source>
        <dbReference type="Proteomes" id="UP000074914"/>
    </source>
</evidence>
<reference evidence="1 2" key="1">
    <citation type="submission" date="2015-11" db="EMBL/GenBank/DDBJ databases">
        <title>Exploring the genomic traits of fungus-feeding bacterial genus Collimonas.</title>
        <authorList>
            <person name="Song C."/>
            <person name="Schmidt R."/>
            <person name="de Jager V."/>
            <person name="Krzyzanowska D."/>
            <person name="Jongedijk E."/>
            <person name="Cankar K."/>
            <person name="Beekwilder J."/>
            <person name="van Veen A."/>
            <person name="de Boer W."/>
            <person name="van Veen J.A."/>
            <person name="Garbeva P."/>
        </authorList>
    </citation>
    <scope>NUCLEOTIDE SEQUENCE [LARGE SCALE GENOMIC DNA]</scope>
    <source>
        <strain evidence="1 2">Ter291</strain>
    </source>
</reference>